<dbReference type="GeneID" id="98567934"/>
<dbReference type="OrthoDB" id="2192627at2"/>
<keyword evidence="3" id="KW-1185">Reference proteome</keyword>
<organism evidence="2 3">
    <name type="scientific">Vagococcus salmoninarum</name>
    <dbReference type="NCBI Taxonomy" id="2739"/>
    <lineage>
        <taxon>Bacteria</taxon>
        <taxon>Bacillati</taxon>
        <taxon>Bacillota</taxon>
        <taxon>Bacilli</taxon>
        <taxon>Lactobacillales</taxon>
        <taxon>Enterococcaceae</taxon>
        <taxon>Vagococcus</taxon>
    </lineage>
</organism>
<gene>
    <name evidence="2" type="ORF">CBF35_06080</name>
</gene>
<dbReference type="AlphaFoldDB" id="A0A429ZRY6"/>
<evidence type="ECO:0000313" key="2">
    <source>
        <dbReference type="EMBL" id="RST96476.1"/>
    </source>
</evidence>
<dbReference type="InterPro" id="IPR036388">
    <property type="entry name" value="WH-like_DNA-bd_sf"/>
</dbReference>
<accession>A0A429ZRY6</accession>
<reference evidence="2 3" key="1">
    <citation type="submission" date="2017-05" db="EMBL/GenBank/DDBJ databases">
        <title>Vagococcus spp. assemblies.</title>
        <authorList>
            <person name="Gulvik C.A."/>
        </authorList>
    </citation>
    <scope>NUCLEOTIDE SEQUENCE [LARGE SCALE GENOMIC DNA]</scope>
    <source>
        <strain evidence="2 3">NCFB 2777</strain>
    </source>
</reference>
<sequence>MAQFIYERKNKELSLKELASELEISSKMLTESIYEYQTLNLEQCGLLINIIDKQVVTYQINNFSFNKMKQVLIKRSLNFKLCQKIFTGEFTNVLDFSEEHYISIASMYRHVKDLKKIFKKYRLTLNLSQEPMIKGQEYHIRHFYFELFFGAYGLTEDYLEQSPWQVDSQEESLLDTAFPIRQKIRLLYYISFSRLSQNYYMSEMTFLKPYKAFMLEEKFMGFYANQLRKIGASEKQMTKELNFLLIYTLKIGLFDNKKLAQIDLHASENSQERNEKISWVHHWVELFSDFFAVKLSLELHLLLSANLYIYFISKEFFPYSVVDFNDVLLKYQKDNPYIWDKTLLFKNQLKQQYPQIIISDYLTHYYIREIVSLSREELEVCVFSSCSHSQNRIIEREIKKRALVQIIITRKITEKTRLIVSDLDFDVASINSTNKPERVFIQTIPSESDYQLITKKILKLSQ</sequence>
<dbReference type="InterPro" id="IPR007737">
    <property type="entry name" value="Mga_HTH"/>
</dbReference>
<dbReference type="Pfam" id="PF05043">
    <property type="entry name" value="Mga"/>
    <property type="match status" value="1"/>
</dbReference>
<feature type="domain" description="Mga helix-turn-helix" evidence="1">
    <location>
        <begin position="61"/>
        <end position="148"/>
    </location>
</feature>
<protein>
    <recommendedName>
        <fullName evidence="1">Mga helix-turn-helix domain-containing protein</fullName>
    </recommendedName>
</protein>
<evidence type="ECO:0000259" key="1">
    <source>
        <dbReference type="Pfam" id="PF05043"/>
    </source>
</evidence>
<dbReference type="RefSeq" id="WP_126779130.1">
    <property type="nucleotide sequence ID" value="NZ_NGJU01000007.1"/>
</dbReference>
<name>A0A429ZRY6_9ENTE</name>
<evidence type="ECO:0000313" key="3">
    <source>
        <dbReference type="Proteomes" id="UP000287239"/>
    </source>
</evidence>
<dbReference type="EMBL" id="NGJU01000007">
    <property type="protein sequence ID" value="RST96476.1"/>
    <property type="molecule type" value="Genomic_DNA"/>
</dbReference>
<dbReference type="Gene3D" id="1.10.10.10">
    <property type="entry name" value="Winged helix-like DNA-binding domain superfamily/Winged helix DNA-binding domain"/>
    <property type="match status" value="1"/>
</dbReference>
<comment type="caution">
    <text evidence="2">The sequence shown here is derived from an EMBL/GenBank/DDBJ whole genome shotgun (WGS) entry which is preliminary data.</text>
</comment>
<proteinExistence type="predicted"/>
<dbReference type="Proteomes" id="UP000287239">
    <property type="component" value="Unassembled WGS sequence"/>
</dbReference>